<dbReference type="OrthoDB" id="428263at2"/>
<name>A0A1S1PSL4_9ACTN</name>
<feature type="transmembrane region" description="Helical" evidence="1">
    <location>
        <begin position="12"/>
        <end position="35"/>
    </location>
</feature>
<protein>
    <recommendedName>
        <fullName evidence="4">DUF1772 domain-containing protein</fullName>
    </recommendedName>
</protein>
<dbReference type="RefSeq" id="WP_071065229.1">
    <property type="nucleotide sequence ID" value="NZ_MAXA01000228.1"/>
</dbReference>
<evidence type="ECO:0008006" key="4">
    <source>
        <dbReference type="Google" id="ProtNLM"/>
    </source>
</evidence>
<dbReference type="InterPro" id="IPR013901">
    <property type="entry name" value="Anthrone_oxy"/>
</dbReference>
<feature type="transmembrane region" description="Helical" evidence="1">
    <location>
        <begin position="141"/>
        <end position="160"/>
    </location>
</feature>
<keyword evidence="1" id="KW-1133">Transmembrane helix</keyword>
<keyword evidence="3" id="KW-1185">Reference proteome</keyword>
<gene>
    <name evidence="2" type="ORF">BBK14_21750</name>
</gene>
<feature type="transmembrane region" description="Helical" evidence="1">
    <location>
        <begin position="86"/>
        <end position="108"/>
    </location>
</feature>
<keyword evidence="1" id="KW-0472">Membrane</keyword>
<dbReference type="Proteomes" id="UP000179769">
    <property type="component" value="Unassembled WGS sequence"/>
</dbReference>
<evidence type="ECO:0000256" key="1">
    <source>
        <dbReference type="SAM" id="Phobius"/>
    </source>
</evidence>
<sequence length="164" mass="17187">MTERVLAPLTIVSAVGSGVVGGVFFAFSVFVMRALDGLPPAQGLQAMQGINRWAPTGWFMTALLGTALTCAVLGVSAALDLDRPGAALRLVGSVLYLVAIVVTIFYHVPRNDALAGVSPDGVDAARRWAEYLPGWTAWNHVRTITSIAAAAALTVAARVVEQAR</sequence>
<evidence type="ECO:0000313" key="2">
    <source>
        <dbReference type="EMBL" id="OHV25763.1"/>
    </source>
</evidence>
<evidence type="ECO:0000313" key="3">
    <source>
        <dbReference type="Proteomes" id="UP000179769"/>
    </source>
</evidence>
<dbReference type="Pfam" id="PF08592">
    <property type="entry name" value="Anthrone_oxy"/>
    <property type="match status" value="1"/>
</dbReference>
<keyword evidence="1" id="KW-0812">Transmembrane</keyword>
<reference evidence="3" key="1">
    <citation type="submission" date="2016-07" db="EMBL/GenBank/DDBJ databases">
        <title>Frankia sp. NRRL B-16219 Genome sequencing.</title>
        <authorList>
            <person name="Ghodhbane-Gtari F."/>
            <person name="Swanson E."/>
            <person name="Gueddou A."/>
            <person name="Louati M."/>
            <person name="Nouioui I."/>
            <person name="Hezbri K."/>
            <person name="Abebe-Akele F."/>
            <person name="Simpson S."/>
            <person name="Morris K."/>
            <person name="Thomas K."/>
            <person name="Gtari M."/>
            <person name="Tisa L.S."/>
        </authorList>
    </citation>
    <scope>NUCLEOTIDE SEQUENCE [LARGE SCALE GENOMIC DNA]</scope>
    <source>
        <strain evidence="3">NRRL B-16219</strain>
    </source>
</reference>
<dbReference type="EMBL" id="MAXA01000228">
    <property type="protein sequence ID" value="OHV25763.1"/>
    <property type="molecule type" value="Genomic_DNA"/>
</dbReference>
<proteinExistence type="predicted"/>
<dbReference type="AlphaFoldDB" id="A0A1S1PSL4"/>
<organism evidence="2 3">
    <name type="scientific">Parafrankia soli</name>
    <dbReference type="NCBI Taxonomy" id="2599596"/>
    <lineage>
        <taxon>Bacteria</taxon>
        <taxon>Bacillati</taxon>
        <taxon>Actinomycetota</taxon>
        <taxon>Actinomycetes</taxon>
        <taxon>Frankiales</taxon>
        <taxon>Frankiaceae</taxon>
        <taxon>Parafrankia</taxon>
    </lineage>
</organism>
<feature type="transmembrane region" description="Helical" evidence="1">
    <location>
        <begin position="55"/>
        <end position="79"/>
    </location>
</feature>
<comment type="caution">
    <text evidence="2">The sequence shown here is derived from an EMBL/GenBank/DDBJ whole genome shotgun (WGS) entry which is preliminary data.</text>
</comment>
<accession>A0A1S1PSL4</accession>